<dbReference type="Proteomes" id="UP000231586">
    <property type="component" value="Unassembled WGS sequence"/>
</dbReference>
<feature type="domain" description="GmrSD restriction endonucleases N-terminal" evidence="1">
    <location>
        <begin position="21"/>
        <end position="220"/>
    </location>
</feature>
<gene>
    <name evidence="2" type="ORF">CLV34_0985</name>
</gene>
<name>A0A2M8WW37_9MICO</name>
<dbReference type="InterPro" id="IPR004919">
    <property type="entry name" value="GmrSD_N"/>
</dbReference>
<evidence type="ECO:0000313" key="3">
    <source>
        <dbReference type="Proteomes" id="UP000231586"/>
    </source>
</evidence>
<accession>A0A2M8WW37</accession>
<dbReference type="Pfam" id="PF03235">
    <property type="entry name" value="GmrSD_N"/>
    <property type="match status" value="1"/>
</dbReference>
<dbReference type="PANTHER" id="PTHR37292">
    <property type="entry name" value="VNG6097C"/>
    <property type="match status" value="1"/>
</dbReference>
<organism evidence="2 3">
    <name type="scientific">Luteimicrobium subarcticum</name>
    <dbReference type="NCBI Taxonomy" id="620910"/>
    <lineage>
        <taxon>Bacteria</taxon>
        <taxon>Bacillati</taxon>
        <taxon>Actinomycetota</taxon>
        <taxon>Actinomycetes</taxon>
        <taxon>Micrococcales</taxon>
        <taxon>Luteimicrobium</taxon>
    </lineage>
</organism>
<protein>
    <submittedName>
        <fullName evidence="2">Uncharacterized protein DUF262</fullName>
    </submittedName>
</protein>
<evidence type="ECO:0000313" key="2">
    <source>
        <dbReference type="EMBL" id="PJI95131.1"/>
    </source>
</evidence>
<comment type="caution">
    <text evidence="2">The sequence shown here is derived from an EMBL/GenBank/DDBJ whole genome shotgun (WGS) entry which is preliminary data.</text>
</comment>
<keyword evidence="3" id="KW-1185">Reference proteome</keyword>
<dbReference type="EMBL" id="PGTZ01000006">
    <property type="protein sequence ID" value="PJI95131.1"/>
    <property type="molecule type" value="Genomic_DNA"/>
</dbReference>
<sequence length="602" mass="68060">MRGKDDVEKYTVHQQAVGTILSWVRSGQVAIPEIQRPFVWNTTKVRDLVDSLYRGYPVGYLITWQTSDVRLKDGTSSGNKQILIDGQQRVTALTAALAGHEVVNKDYKKVRIRIAFNPQEERFETFTPVMKNDPAWIHDISVMMEPTAAFSVPAAYVDANPGADRDQVITALSRLADVQNKQVGIINLDAALDIETVTEIFIRINSKGVVLNSADFAMSKIASFGDFGADLRKYIDYFCHLAVAPHFYETIRDNDPAFAETPYFKQISWLKNDTSDLYDPDYRDVIRVVGLHEFGRGRIDAVVSYLSGRDFETRKFDESLAVRSFERLEKGLDDFTNEYNFTQFLMIIQSAGFRTRSLITSKNALNFTYALFLRLRREKELTFGEIQRVVRRWFVMSMLTGRHSGSFETTFEQDMRRIRETGAVDYLRVLEESQLSSAFWEVGLPDALQTSSTRSPFFRTFLAAQVMANAKGFLSEHITVSHMLDGQGDIHHVFPKDYLSKNGVTDRSEQNQVANYVLAETAINIGIGNKAPADYMAIVDEQVTSGVRVLGEIVDEDSVTVSLVQNAVPALIRTASAADYHSFLAARRRLMAGIMREYYSSL</sequence>
<evidence type="ECO:0000259" key="1">
    <source>
        <dbReference type="Pfam" id="PF03235"/>
    </source>
</evidence>
<dbReference type="PANTHER" id="PTHR37292:SF2">
    <property type="entry name" value="DUF262 DOMAIN-CONTAINING PROTEIN"/>
    <property type="match status" value="1"/>
</dbReference>
<reference evidence="2 3" key="1">
    <citation type="submission" date="2017-11" db="EMBL/GenBank/DDBJ databases">
        <title>Genomic Encyclopedia of Archaeal and Bacterial Type Strains, Phase II (KMG-II): From Individual Species to Whole Genera.</title>
        <authorList>
            <person name="Goeker M."/>
        </authorList>
    </citation>
    <scope>NUCLEOTIDE SEQUENCE [LARGE SCALE GENOMIC DNA]</scope>
    <source>
        <strain evidence="2 3">DSM 22413</strain>
    </source>
</reference>
<dbReference type="AlphaFoldDB" id="A0A2M8WW37"/>
<proteinExistence type="predicted"/>